<dbReference type="GO" id="GO:0043066">
    <property type="term" value="P:negative regulation of apoptotic process"/>
    <property type="evidence" value="ECO:0007669"/>
    <property type="project" value="TreeGrafter"/>
</dbReference>
<keyword evidence="2" id="KW-1015">Disulfide bond</keyword>
<reference evidence="5" key="1">
    <citation type="submission" date="2023-05" db="EMBL/GenBank/DDBJ databases">
        <title>High-quality long-read genome of Scophthalmus maximus.</title>
        <authorList>
            <person name="Lien S."/>
            <person name="Martinez P."/>
        </authorList>
    </citation>
    <scope>NUCLEOTIDE SEQUENCE [LARGE SCALE GENOMIC DNA]</scope>
</reference>
<evidence type="ECO:0000256" key="3">
    <source>
        <dbReference type="SAM" id="SignalP"/>
    </source>
</evidence>
<protein>
    <submittedName>
        <fullName evidence="5">Insulin-like growth factor 1</fullName>
    </submittedName>
</protein>
<dbReference type="Pfam" id="PF00049">
    <property type="entry name" value="Insulin"/>
    <property type="match status" value="1"/>
</dbReference>
<keyword evidence="3" id="KW-0732">Signal</keyword>
<accession>A0A8D3CUI0</accession>
<organism evidence="5 6">
    <name type="scientific">Scophthalmus maximus</name>
    <name type="common">Turbot</name>
    <name type="synonym">Psetta maxima</name>
    <dbReference type="NCBI Taxonomy" id="52904"/>
    <lineage>
        <taxon>Eukaryota</taxon>
        <taxon>Metazoa</taxon>
        <taxon>Chordata</taxon>
        <taxon>Craniata</taxon>
        <taxon>Vertebrata</taxon>
        <taxon>Euteleostomi</taxon>
        <taxon>Actinopterygii</taxon>
        <taxon>Neopterygii</taxon>
        <taxon>Teleostei</taxon>
        <taxon>Neoteleostei</taxon>
        <taxon>Acanthomorphata</taxon>
        <taxon>Carangaria</taxon>
        <taxon>Pleuronectiformes</taxon>
        <taxon>Pleuronectoidei</taxon>
        <taxon>Scophthalmidae</taxon>
        <taxon>Scophthalmus</taxon>
    </lineage>
</organism>
<dbReference type="GO" id="GO:0051897">
    <property type="term" value="P:positive regulation of phosphatidylinositol 3-kinase/protein kinase B signal transduction"/>
    <property type="evidence" value="ECO:0007669"/>
    <property type="project" value="TreeGrafter"/>
</dbReference>
<comment type="similarity">
    <text evidence="1">Belongs to the insulin family.</text>
</comment>
<dbReference type="InterPro" id="IPR016179">
    <property type="entry name" value="Insulin-like"/>
</dbReference>
<dbReference type="InterPro" id="IPR036438">
    <property type="entry name" value="Insulin-like_sf"/>
</dbReference>
<feature type="signal peptide" evidence="3">
    <location>
        <begin position="1"/>
        <end position="43"/>
    </location>
</feature>
<reference evidence="5" key="2">
    <citation type="submission" date="2025-08" db="UniProtKB">
        <authorList>
            <consortium name="Ensembl"/>
        </authorList>
    </citation>
    <scope>IDENTIFICATION</scope>
</reference>
<gene>
    <name evidence="5" type="primary">IGF1</name>
</gene>
<dbReference type="Proteomes" id="UP000694558">
    <property type="component" value="Chromosome 2"/>
</dbReference>
<dbReference type="GO" id="GO:0005615">
    <property type="term" value="C:extracellular space"/>
    <property type="evidence" value="ECO:0007669"/>
    <property type="project" value="TreeGrafter"/>
</dbReference>
<evidence type="ECO:0000256" key="1">
    <source>
        <dbReference type="ARBA" id="ARBA00009034"/>
    </source>
</evidence>
<dbReference type="AlphaFoldDB" id="A0A8D3CUI0"/>
<dbReference type="Gene3D" id="1.10.100.10">
    <property type="entry name" value="Insulin-like"/>
    <property type="match status" value="1"/>
</dbReference>
<dbReference type="GO" id="GO:0008284">
    <property type="term" value="P:positive regulation of cell population proliferation"/>
    <property type="evidence" value="ECO:0007669"/>
    <property type="project" value="TreeGrafter"/>
</dbReference>
<dbReference type="GO" id="GO:0005179">
    <property type="term" value="F:hormone activity"/>
    <property type="evidence" value="ECO:0007669"/>
    <property type="project" value="InterPro"/>
</dbReference>
<dbReference type="GeneTree" id="ENSGT00940000159081"/>
<evidence type="ECO:0000259" key="4">
    <source>
        <dbReference type="Pfam" id="PF00049"/>
    </source>
</evidence>
<dbReference type="Ensembl" id="ENSSMAT00000061588.1">
    <property type="protein sequence ID" value="ENSSMAP00000050938.1"/>
    <property type="gene ID" value="ENSSMAG00000005115.2"/>
</dbReference>
<dbReference type="GO" id="GO:0048009">
    <property type="term" value="P:insulin-like growth factor receptor signaling pathway"/>
    <property type="evidence" value="ECO:0007669"/>
    <property type="project" value="TreeGrafter"/>
</dbReference>
<evidence type="ECO:0000256" key="2">
    <source>
        <dbReference type="ARBA" id="ARBA00023157"/>
    </source>
</evidence>
<proteinExistence type="inferred from homology"/>
<dbReference type="GO" id="GO:0005159">
    <property type="term" value="F:insulin-like growth factor receptor binding"/>
    <property type="evidence" value="ECO:0007669"/>
    <property type="project" value="TreeGrafter"/>
</dbReference>
<dbReference type="PANTHER" id="PTHR46845">
    <property type="entry name" value="INSULIN-LIKE GROWTH FACTOR I"/>
    <property type="match status" value="1"/>
</dbReference>
<name>A0A8D3CUI0_SCOMX</name>
<evidence type="ECO:0000313" key="6">
    <source>
        <dbReference type="Proteomes" id="UP000694558"/>
    </source>
</evidence>
<feature type="domain" description="Insulin-like" evidence="4">
    <location>
        <begin position="47"/>
        <end position="71"/>
    </location>
</feature>
<sequence>MSSALSFQWHLCDVFKSAMCCISCSHTLSLLLCVLTLTPTATGAGPETLCGAELVDTLQFVCGERGFYFRFKSQIFPSRAQSSPRAAQDIWSYRG</sequence>
<dbReference type="GO" id="GO:0008283">
    <property type="term" value="P:cell population proliferation"/>
    <property type="evidence" value="ECO:0007669"/>
    <property type="project" value="TreeGrafter"/>
</dbReference>
<evidence type="ECO:0000313" key="5">
    <source>
        <dbReference type="Ensembl" id="ENSSMAP00000050938.1"/>
    </source>
</evidence>
<feature type="chain" id="PRO_5034652380" evidence="3">
    <location>
        <begin position="44"/>
        <end position="95"/>
    </location>
</feature>
<dbReference type="PANTHER" id="PTHR46845:SF3">
    <property type="entry name" value="INSULIN-LIKE GROWTH FACTOR 1"/>
    <property type="match status" value="1"/>
</dbReference>
<dbReference type="SUPFAM" id="SSF56994">
    <property type="entry name" value="Insulin-like"/>
    <property type="match status" value="1"/>
</dbReference>